<proteinExistence type="predicted"/>
<sequence>MISAWSCAPAQVIWRPDLSGNSISGAEKEKLCPPTSACQWTPPCSVRHTIREGTVPGPVLFPPQQVLRGGTAREPKGLFLTISLFLLDFIFFITTACFDLELPVSWNYVGLPKL</sequence>
<dbReference type="Proteomes" id="UP001054837">
    <property type="component" value="Unassembled WGS sequence"/>
</dbReference>
<feature type="transmembrane region" description="Helical" evidence="1">
    <location>
        <begin position="77"/>
        <end position="98"/>
    </location>
</feature>
<name>A0AAV4USP2_9ARAC</name>
<dbReference type="AlphaFoldDB" id="A0AAV4USP2"/>
<keyword evidence="1" id="KW-0812">Transmembrane</keyword>
<evidence type="ECO:0000313" key="2">
    <source>
        <dbReference type="EMBL" id="GIY60778.1"/>
    </source>
</evidence>
<reference evidence="2 3" key="1">
    <citation type="submission" date="2021-06" db="EMBL/GenBank/DDBJ databases">
        <title>Caerostris darwini draft genome.</title>
        <authorList>
            <person name="Kono N."/>
            <person name="Arakawa K."/>
        </authorList>
    </citation>
    <scope>NUCLEOTIDE SEQUENCE [LARGE SCALE GENOMIC DNA]</scope>
</reference>
<dbReference type="EMBL" id="BPLQ01011855">
    <property type="protein sequence ID" value="GIY60778.1"/>
    <property type="molecule type" value="Genomic_DNA"/>
</dbReference>
<comment type="caution">
    <text evidence="2">The sequence shown here is derived from an EMBL/GenBank/DDBJ whole genome shotgun (WGS) entry which is preliminary data.</text>
</comment>
<keyword evidence="3" id="KW-1185">Reference proteome</keyword>
<accession>A0AAV4USP2</accession>
<evidence type="ECO:0000256" key="1">
    <source>
        <dbReference type="SAM" id="Phobius"/>
    </source>
</evidence>
<gene>
    <name evidence="2" type="ORF">CDAR_22191</name>
</gene>
<keyword evidence="1" id="KW-1133">Transmembrane helix</keyword>
<evidence type="ECO:0000313" key="3">
    <source>
        <dbReference type="Proteomes" id="UP001054837"/>
    </source>
</evidence>
<organism evidence="2 3">
    <name type="scientific">Caerostris darwini</name>
    <dbReference type="NCBI Taxonomy" id="1538125"/>
    <lineage>
        <taxon>Eukaryota</taxon>
        <taxon>Metazoa</taxon>
        <taxon>Ecdysozoa</taxon>
        <taxon>Arthropoda</taxon>
        <taxon>Chelicerata</taxon>
        <taxon>Arachnida</taxon>
        <taxon>Araneae</taxon>
        <taxon>Araneomorphae</taxon>
        <taxon>Entelegynae</taxon>
        <taxon>Araneoidea</taxon>
        <taxon>Araneidae</taxon>
        <taxon>Caerostris</taxon>
    </lineage>
</organism>
<protein>
    <submittedName>
        <fullName evidence="2">Uncharacterized protein</fullName>
    </submittedName>
</protein>
<keyword evidence="1" id="KW-0472">Membrane</keyword>